<organism evidence="5 6">
    <name type="scientific">Bogoriella caseilytica</name>
    <dbReference type="NCBI Taxonomy" id="56055"/>
    <lineage>
        <taxon>Bacteria</taxon>
        <taxon>Bacillati</taxon>
        <taxon>Actinomycetota</taxon>
        <taxon>Actinomycetes</taxon>
        <taxon>Micrococcales</taxon>
        <taxon>Bogoriellaceae</taxon>
        <taxon>Bogoriella</taxon>
    </lineage>
</organism>
<gene>
    <name evidence="5" type="ORF">EDD31_1482</name>
</gene>
<evidence type="ECO:0000256" key="3">
    <source>
        <dbReference type="ARBA" id="ARBA00023163"/>
    </source>
</evidence>
<evidence type="ECO:0000313" key="5">
    <source>
        <dbReference type="EMBL" id="ROR73116.1"/>
    </source>
</evidence>
<dbReference type="GO" id="GO:0003700">
    <property type="term" value="F:DNA-binding transcription factor activity"/>
    <property type="evidence" value="ECO:0007669"/>
    <property type="project" value="TreeGrafter"/>
</dbReference>
<evidence type="ECO:0000256" key="2">
    <source>
        <dbReference type="ARBA" id="ARBA00023125"/>
    </source>
</evidence>
<dbReference type="OrthoDB" id="3258243at2"/>
<keyword evidence="3" id="KW-0804">Transcription</keyword>
<dbReference type="InterPro" id="IPR000843">
    <property type="entry name" value="HTH_LacI"/>
</dbReference>
<dbReference type="Pfam" id="PF00356">
    <property type="entry name" value="LacI"/>
    <property type="match status" value="1"/>
</dbReference>
<evidence type="ECO:0000259" key="4">
    <source>
        <dbReference type="PROSITE" id="PS50932"/>
    </source>
</evidence>
<dbReference type="AlphaFoldDB" id="A0A3N2BCY4"/>
<dbReference type="SUPFAM" id="SSF53822">
    <property type="entry name" value="Periplasmic binding protein-like I"/>
    <property type="match status" value="1"/>
</dbReference>
<dbReference type="InterPro" id="IPR028082">
    <property type="entry name" value="Peripla_BP_I"/>
</dbReference>
<dbReference type="Pfam" id="PF13377">
    <property type="entry name" value="Peripla_BP_3"/>
    <property type="match status" value="1"/>
</dbReference>
<keyword evidence="2" id="KW-0238">DNA-binding</keyword>
<comment type="caution">
    <text evidence="5">The sequence shown here is derived from an EMBL/GenBank/DDBJ whole genome shotgun (WGS) entry which is preliminary data.</text>
</comment>
<evidence type="ECO:0000256" key="1">
    <source>
        <dbReference type="ARBA" id="ARBA00023015"/>
    </source>
</evidence>
<dbReference type="Proteomes" id="UP000280668">
    <property type="component" value="Unassembled WGS sequence"/>
</dbReference>
<dbReference type="PROSITE" id="PS50932">
    <property type="entry name" value="HTH_LACI_2"/>
    <property type="match status" value="1"/>
</dbReference>
<keyword evidence="6" id="KW-1185">Reference proteome</keyword>
<accession>A0A3N2BCY4</accession>
<protein>
    <submittedName>
        <fullName evidence="5">LacI family transcriptional regulator</fullName>
    </submittedName>
</protein>
<dbReference type="EMBL" id="RKHK01000001">
    <property type="protein sequence ID" value="ROR73116.1"/>
    <property type="molecule type" value="Genomic_DNA"/>
</dbReference>
<dbReference type="RefSeq" id="WP_123303578.1">
    <property type="nucleotide sequence ID" value="NZ_RKHK01000001.1"/>
</dbReference>
<sequence length="326" mass="33583">MATIHDVAQVAGVSIATVSRALNGGPRVHDRTRERVLQAAADLDFHPSHAARGLATGRHGTLGVLVPDVANPLFSRVLAGITRSVQQRDFGIVLADSQEMPGREKELARRLSQQVDGLILVSSRMSESDVKELAGKLPVVVTNRQADGVDSVSIDAAHGMAELLTAIAGLGHQRVGYLDGPSASRSGEVKRAGLDSAAAAHGLDLVTWSTEAPTFAAGRAAAEMVLASGVTAALAFNDLLAWGLLTKASELGVGVPADLSVAGFDDALEEGMVSPALSTVSAHGDDLGVLAADLLTRRLADPEAPVATEVLPCPVLLRESTAAAAQ</sequence>
<dbReference type="Gene3D" id="3.40.50.2300">
    <property type="match status" value="2"/>
</dbReference>
<dbReference type="PANTHER" id="PTHR30146">
    <property type="entry name" value="LACI-RELATED TRANSCRIPTIONAL REPRESSOR"/>
    <property type="match status" value="1"/>
</dbReference>
<dbReference type="SUPFAM" id="SSF47413">
    <property type="entry name" value="lambda repressor-like DNA-binding domains"/>
    <property type="match status" value="1"/>
</dbReference>
<reference evidence="5 6" key="1">
    <citation type="submission" date="2018-11" db="EMBL/GenBank/DDBJ databases">
        <title>Sequencing the genomes of 1000 actinobacteria strains.</title>
        <authorList>
            <person name="Klenk H.-P."/>
        </authorList>
    </citation>
    <scope>NUCLEOTIDE SEQUENCE [LARGE SCALE GENOMIC DNA]</scope>
    <source>
        <strain evidence="5 6">DSM 11294</strain>
    </source>
</reference>
<dbReference type="PRINTS" id="PR00036">
    <property type="entry name" value="HTHLACI"/>
</dbReference>
<proteinExistence type="predicted"/>
<keyword evidence="1" id="KW-0805">Transcription regulation</keyword>
<dbReference type="GO" id="GO:0000976">
    <property type="term" value="F:transcription cis-regulatory region binding"/>
    <property type="evidence" value="ECO:0007669"/>
    <property type="project" value="TreeGrafter"/>
</dbReference>
<feature type="domain" description="HTH lacI-type" evidence="4">
    <location>
        <begin position="2"/>
        <end position="56"/>
    </location>
</feature>
<dbReference type="Gene3D" id="1.10.260.40">
    <property type="entry name" value="lambda repressor-like DNA-binding domains"/>
    <property type="match status" value="1"/>
</dbReference>
<dbReference type="SMART" id="SM00354">
    <property type="entry name" value="HTH_LACI"/>
    <property type="match status" value="1"/>
</dbReference>
<dbReference type="CDD" id="cd01392">
    <property type="entry name" value="HTH_LacI"/>
    <property type="match status" value="1"/>
</dbReference>
<dbReference type="InterPro" id="IPR046335">
    <property type="entry name" value="LacI/GalR-like_sensor"/>
</dbReference>
<dbReference type="CDD" id="cd06267">
    <property type="entry name" value="PBP1_LacI_sugar_binding-like"/>
    <property type="match status" value="1"/>
</dbReference>
<dbReference type="PROSITE" id="PS00356">
    <property type="entry name" value="HTH_LACI_1"/>
    <property type="match status" value="1"/>
</dbReference>
<name>A0A3N2BCY4_9MICO</name>
<dbReference type="InterPro" id="IPR010982">
    <property type="entry name" value="Lambda_DNA-bd_dom_sf"/>
</dbReference>
<evidence type="ECO:0000313" key="6">
    <source>
        <dbReference type="Proteomes" id="UP000280668"/>
    </source>
</evidence>
<dbReference type="PANTHER" id="PTHR30146:SF138">
    <property type="entry name" value="TRANSCRIPTIONAL REGULATORY PROTEIN"/>
    <property type="match status" value="1"/>
</dbReference>